<dbReference type="RefSeq" id="WP_013626680.1">
    <property type="nucleotide sequence ID" value="NC_015174.1"/>
</dbReference>
<organism evidence="2 3">
    <name type="scientific">Rubinisphaera brasiliensis (strain ATCC 49424 / DSM 5305 / JCM 21570 / IAM 15109 / NBRC 103401 / IFAM 1448)</name>
    <name type="common">Planctomyces brasiliensis</name>
    <dbReference type="NCBI Taxonomy" id="756272"/>
    <lineage>
        <taxon>Bacteria</taxon>
        <taxon>Pseudomonadati</taxon>
        <taxon>Planctomycetota</taxon>
        <taxon>Planctomycetia</taxon>
        <taxon>Planctomycetales</taxon>
        <taxon>Planctomycetaceae</taxon>
        <taxon>Rubinisphaera</taxon>
    </lineage>
</organism>
<dbReference type="AlphaFoldDB" id="F0SQG1"/>
<proteinExistence type="predicted"/>
<sequence length="251" mass="27430">MKKLMGCAALLVAFSASTAMAEGWGTIKGKIVVDGDAPSTTPLVEEGANVKDANVCAVKDIPDDSLVVGKDGGLGNCFIYLYSRRGAPDIHPDLQKPAEATVKLDNEQCRFVPHAGIVRADQKINCINSDACGHNVHTFPLKNNAHNLLISANDEKGVELEFNQGELLPMQVKCDIHPWMTSYWMVVEHPYAVVSSEDGTFTIEKLPAGEHTFRIWHERVGYVERSLDVEVEDGKTIDLGVIEVDAKDLES</sequence>
<protein>
    <recommendedName>
        <fullName evidence="4">Lipoprotein</fullName>
    </recommendedName>
</protein>
<reference evidence="3" key="1">
    <citation type="submission" date="2011-02" db="EMBL/GenBank/DDBJ databases">
        <title>The complete genome of Planctomyces brasiliensis DSM 5305.</title>
        <authorList>
            <person name="Lucas S."/>
            <person name="Copeland A."/>
            <person name="Lapidus A."/>
            <person name="Bruce D."/>
            <person name="Goodwin L."/>
            <person name="Pitluck S."/>
            <person name="Kyrpides N."/>
            <person name="Mavromatis K."/>
            <person name="Pagani I."/>
            <person name="Ivanova N."/>
            <person name="Ovchinnikova G."/>
            <person name="Lu M."/>
            <person name="Detter J.C."/>
            <person name="Han C."/>
            <person name="Land M."/>
            <person name="Hauser L."/>
            <person name="Markowitz V."/>
            <person name="Cheng J.-F."/>
            <person name="Hugenholtz P."/>
            <person name="Woyke T."/>
            <person name="Wu D."/>
            <person name="Tindall B."/>
            <person name="Pomrenke H.G."/>
            <person name="Brambilla E."/>
            <person name="Klenk H.-P."/>
            <person name="Eisen J.A."/>
        </authorList>
    </citation>
    <scope>NUCLEOTIDE SEQUENCE [LARGE SCALE GENOMIC DNA]</scope>
    <source>
        <strain evidence="3">ATCC 49424 / DSM 5305 / JCM 21570 / NBRC 103401 / IFAM 1448</strain>
    </source>
</reference>
<keyword evidence="1" id="KW-0732">Signal</keyword>
<feature type="chain" id="PRO_5003260760" description="Lipoprotein" evidence="1">
    <location>
        <begin position="22"/>
        <end position="251"/>
    </location>
</feature>
<dbReference type="OrthoDB" id="9772097at2"/>
<dbReference type="STRING" id="756272.Plabr_0307"/>
<dbReference type="InterPro" id="IPR008972">
    <property type="entry name" value="Cupredoxin"/>
</dbReference>
<accession>F0SQG1</accession>
<evidence type="ECO:0000256" key="1">
    <source>
        <dbReference type="SAM" id="SignalP"/>
    </source>
</evidence>
<dbReference type="InterPro" id="IPR008969">
    <property type="entry name" value="CarboxyPept-like_regulatory"/>
</dbReference>
<dbReference type="EMBL" id="CP002546">
    <property type="protein sequence ID" value="ADY57936.1"/>
    <property type="molecule type" value="Genomic_DNA"/>
</dbReference>
<evidence type="ECO:0000313" key="3">
    <source>
        <dbReference type="Proteomes" id="UP000006860"/>
    </source>
</evidence>
<name>F0SQG1_RUBBR</name>
<dbReference type="HOGENOM" id="CLU_077411_0_0_0"/>
<dbReference type="Proteomes" id="UP000006860">
    <property type="component" value="Chromosome"/>
</dbReference>
<dbReference type="Gene3D" id="2.60.40.420">
    <property type="entry name" value="Cupredoxins - blue copper proteins"/>
    <property type="match status" value="1"/>
</dbReference>
<evidence type="ECO:0008006" key="4">
    <source>
        <dbReference type="Google" id="ProtNLM"/>
    </source>
</evidence>
<dbReference type="eggNOG" id="COG3794">
    <property type="taxonomic scope" value="Bacteria"/>
</dbReference>
<dbReference type="SUPFAM" id="SSF49464">
    <property type="entry name" value="Carboxypeptidase regulatory domain-like"/>
    <property type="match status" value="1"/>
</dbReference>
<evidence type="ECO:0000313" key="2">
    <source>
        <dbReference type="EMBL" id="ADY57936.1"/>
    </source>
</evidence>
<feature type="signal peptide" evidence="1">
    <location>
        <begin position="1"/>
        <end position="21"/>
    </location>
</feature>
<gene>
    <name evidence="2" type="ordered locus">Plabr_0307</name>
</gene>
<keyword evidence="3" id="KW-1185">Reference proteome</keyword>
<dbReference type="KEGG" id="pbs:Plabr_0307"/>
<dbReference type="SUPFAM" id="SSF49503">
    <property type="entry name" value="Cupredoxins"/>
    <property type="match status" value="1"/>
</dbReference>